<dbReference type="EMBL" id="KQ976731">
    <property type="protein sequence ID" value="KYM76294.1"/>
    <property type="molecule type" value="Genomic_DNA"/>
</dbReference>
<dbReference type="Gene3D" id="1.10.510.10">
    <property type="entry name" value="Transferase(Phosphotransferase) domain 1"/>
    <property type="match status" value="1"/>
</dbReference>
<dbReference type="InterPro" id="IPR011009">
    <property type="entry name" value="Kinase-like_dom_sf"/>
</dbReference>
<dbReference type="GO" id="GO:0007059">
    <property type="term" value="P:chromosome segregation"/>
    <property type="evidence" value="ECO:0007669"/>
    <property type="project" value="TreeGrafter"/>
</dbReference>
<dbReference type="PROSITE" id="PS00108">
    <property type="entry name" value="PROTEIN_KINASE_ST"/>
    <property type="match status" value="1"/>
</dbReference>
<gene>
    <name evidence="9" type="ORF">ALC53_13321</name>
</gene>
<reference evidence="9 10" key="1">
    <citation type="submission" date="2015-09" db="EMBL/GenBank/DDBJ databases">
        <title>Atta colombica WGS genome.</title>
        <authorList>
            <person name="Nygaard S."/>
            <person name="Hu H."/>
            <person name="Boomsma J."/>
            <person name="Zhang G."/>
        </authorList>
    </citation>
    <scope>NUCLEOTIDE SEQUENCE [LARGE SCALE GENOMIC DNA]</scope>
    <source>
        <strain evidence="9">Treedump-2</strain>
        <tissue evidence="9">Whole body</tissue>
    </source>
</reference>
<dbReference type="SUPFAM" id="SSF56112">
    <property type="entry name" value="Protein kinase-like (PK-like)"/>
    <property type="match status" value="1"/>
</dbReference>
<dbReference type="SMART" id="SM00220">
    <property type="entry name" value="S_TKc"/>
    <property type="match status" value="1"/>
</dbReference>
<dbReference type="GO" id="GO:0000776">
    <property type="term" value="C:kinetochore"/>
    <property type="evidence" value="ECO:0007669"/>
    <property type="project" value="TreeGrafter"/>
</dbReference>
<dbReference type="PROSITE" id="PS00107">
    <property type="entry name" value="PROTEIN_KINASE_ATP"/>
    <property type="match status" value="1"/>
</dbReference>
<feature type="binding site" evidence="6">
    <location>
        <position position="651"/>
    </location>
    <ligand>
        <name>ATP</name>
        <dbReference type="ChEBI" id="CHEBI:30616"/>
    </ligand>
</feature>
<evidence type="ECO:0000256" key="7">
    <source>
        <dbReference type="SAM" id="MobiDB-lite"/>
    </source>
</evidence>
<evidence type="ECO:0000256" key="1">
    <source>
        <dbReference type="ARBA" id="ARBA00022527"/>
    </source>
</evidence>
<keyword evidence="4 9" id="KW-0418">Kinase</keyword>
<dbReference type="Pfam" id="PF00069">
    <property type="entry name" value="Pkinase"/>
    <property type="match status" value="1"/>
</dbReference>
<feature type="region of interest" description="Disordered" evidence="7">
    <location>
        <begin position="465"/>
        <end position="499"/>
    </location>
</feature>
<protein>
    <submittedName>
        <fullName evidence="9">Dual specificity protein kinase Ttk</fullName>
    </submittedName>
</protein>
<keyword evidence="5 6" id="KW-0067">ATP-binding</keyword>
<keyword evidence="1" id="KW-0723">Serine/threonine-protein kinase</keyword>
<dbReference type="PROSITE" id="PS50011">
    <property type="entry name" value="PROTEIN_KINASE_DOM"/>
    <property type="match status" value="1"/>
</dbReference>
<evidence type="ECO:0000313" key="9">
    <source>
        <dbReference type="EMBL" id="KYM76294.1"/>
    </source>
</evidence>
<dbReference type="GO" id="GO:0004674">
    <property type="term" value="F:protein serine/threonine kinase activity"/>
    <property type="evidence" value="ECO:0007669"/>
    <property type="project" value="UniProtKB-KW"/>
</dbReference>
<keyword evidence="10" id="KW-1185">Reference proteome</keyword>
<dbReference type="InterPro" id="IPR017441">
    <property type="entry name" value="Protein_kinase_ATP_BS"/>
</dbReference>
<feature type="domain" description="Protein kinase" evidence="8">
    <location>
        <begin position="622"/>
        <end position="903"/>
    </location>
</feature>
<organism evidence="9 10">
    <name type="scientific">Atta colombica</name>
    <dbReference type="NCBI Taxonomy" id="520822"/>
    <lineage>
        <taxon>Eukaryota</taxon>
        <taxon>Metazoa</taxon>
        <taxon>Ecdysozoa</taxon>
        <taxon>Arthropoda</taxon>
        <taxon>Hexapoda</taxon>
        <taxon>Insecta</taxon>
        <taxon>Pterygota</taxon>
        <taxon>Neoptera</taxon>
        <taxon>Endopterygota</taxon>
        <taxon>Hymenoptera</taxon>
        <taxon>Apocrita</taxon>
        <taxon>Aculeata</taxon>
        <taxon>Formicoidea</taxon>
        <taxon>Formicidae</taxon>
        <taxon>Myrmicinae</taxon>
        <taxon>Atta</taxon>
    </lineage>
</organism>
<dbReference type="GO" id="GO:0034501">
    <property type="term" value="P:protein localization to kinetochore"/>
    <property type="evidence" value="ECO:0007669"/>
    <property type="project" value="TreeGrafter"/>
</dbReference>
<name>A0A195AWF2_9HYME</name>
<dbReference type="Proteomes" id="UP000078540">
    <property type="component" value="Unassembled WGS sequence"/>
</dbReference>
<dbReference type="GO" id="GO:0005634">
    <property type="term" value="C:nucleus"/>
    <property type="evidence" value="ECO:0007669"/>
    <property type="project" value="TreeGrafter"/>
</dbReference>
<dbReference type="GO" id="GO:0004712">
    <property type="term" value="F:protein serine/threonine/tyrosine kinase activity"/>
    <property type="evidence" value="ECO:0007669"/>
    <property type="project" value="TreeGrafter"/>
</dbReference>
<accession>A0A195AWF2</accession>
<evidence type="ECO:0000259" key="8">
    <source>
        <dbReference type="PROSITE" id="PS50011"/>
    </source>
</evidence>
<evidence type="ECO:0000313" key="10">
    <source>
        <dbReference type="Proteomes" id="UP000078540"/>
    </source>
</evidence>
<keyword evidence="3 6" id="KW-0547">Nucleotide-binding</keyword>
<dbReference type="GO" id="GO:0007094">
    <property type="term" value="P:mitotic spindle assembly checkpoint signaling"/>
    <property type="evidence" value="ECO:0007669"/>
    <property type="project" value="TreeGrafter"/>
</dbReference>
<feature type="compositionally biased region" description="Basic and acidic residues" evidence="7">
    <location>
        <begin position="467"/>
        <end position="477"/>
    </location>
</feature>
<evidence type="ECO:0000256" key="5">
    <source>
        <dbReference type="ARBA" id="ARBA00022840"/>
    </source>
</evidence>
<evidence type="ECO:0000256" key="6">
    <source>
        <dbReference type="PROSITE-ProRule" id="PRU10141"/>
    </source>
</evidence>
<evidence type="ECO:0000256" key="2">
    <source>
        <dbReference type="ARBA" id="ARBA00022679"/>
    </source>
</evidence>
<dbReference type="PANTHER" id="PTHR22974:SF21">
    <property type="entry name" value="DUAL SPECIFICITY PROTEIN KINASE TTK"/>
    <property type="match status" value="1"/>
</dbReference>
<keyword evidence="2" id="KW-0808">Transferase</keyword>
<dbReference type="AlphaFoldDB" id="A0A195AWF2"/>
<dbReference type="PANTHER" id="PTHR22974">
    <property type="entry name" value="MIXED LINEAGE PROTEIN KINASE"/>
    <property type="match status" value="1"/>
</dbReference>
<sequence>MSDLTTNTVTTNTSYDRCSFDNISAGRLLTQNVTLPKSQPVRLKALLACESDDDDESEEKLCQSEDELDNFKPLPQDDFTEVLQESSVLKTNSSSTIESTDGALKVTCVLPNENLEIVTNTSIQKGLNFDREQCKVSDINSESHISLSDSSKLETCNSKHEENSQEYHIATMFTSGNQANTVYNHSTNITLPPPLLSVYKGDYNIDSNKNFQTINSNQLHHENAYMSDILNKRKEESMYSTSGENKMLLTRNSELNLSKDDQRYKGTYGFIEQANKNNKEDSQKITNTLLESATCIPQTSENLMHAVRHSSQKNVTKYEANEKYTPAKNTCTEFNTPSLSEASKSLATINHLVLETPLKHMQVNVHPSSCTSHKQLFQTPQNKLSGDLNKNQTPSTILSNWYHNVVHTPMERKNFLTRDQVQISKNAVCTPIVDKPDSSRYFGMDVKNVRRPLTDTTVPRESLVHSVESKMHTRSEIKSMTSDSQTQEDRNKKTNGPSNVKLMQIETNYKDLKSMESIEEIKENKQSNMLGNRNTVQNQNEGKQIIGSNMDIKIIHDSRKHSGDHNIIPNANCKNSHYSVERQSKDKTMQIVDKMTNVQFTVPLSIPPQQQGKTLIIKDKEYLILGSLGRGMSGEVLRVQDVSCGELRAIKCVDLSKMDKDSAQGCLDEISLLRKLQAPCIVKMFDYQIKDSMVYVLMEMGDTDLSRLLKSMSQEKQISLTMILYYWTEMLTAVKHIHDNGVIHSDLKPGNFLLVRGRLKLIDFGIASNLNSDMTSVVKNTTIGTLNYISPEALMDISGNGDSPTHNVKYKISFKSDVWSLGCILYSLVYGYTPFQHIRTQWAKVNAITNPKPNISFSTTTNSENRQTYERTPPVLIDVMRKCLQHDPKARPTVSQLLQVQYVPSMPNTASISMPSDIPANVLVKIKHALNEDEWRLLVQVRIYCNSFVLKIWRHWKCLGTNHGARHCRAFMRIIFT</sequence>
<dbReference type="InterPro" id="IPR008271">
    <property type="entry name" value="Ser/Thr_kinase_AS"/>
</dbReference>
<dbReference type="GO" id="GO:0033316">
    <property type="term" value="P:meiotic spindle assembly checkpoint signaling"/>
    <property type="evidence" value="ECO:0007669"/>
    <property type="project" value="TreeGrafter"/>
</dbReference>
<dbReference type="Gene3D" id="3.30.200.20">
    <property type="entry name" value="Phosphorylase Kinase, domain 1"/>
    <property type="match status" value="1"/>
</dbReference>
<evidence type="ECO:0000256" key="3">
    <source>
        <dbReference type="ARBA" id="ARBA00022741"/>
    </source>
</evidence>
<evidence type="ECO:0000256" key="4">
    <source>
        <dbReference type="ARBA" id="ARBA00022777"/>
    </source>
</evidence>
<dbReference type="InterPro" id="IPR000719">
    <property type="entry name" value="Prot_kinase_dom"/>
</dbReference>
<proteinExistence type="predicted"/>
<dbReference type="GO" id="GO:0005524">
    <property type="term" value="F:ATP binding"/>
    <property type="evidence" value="ECO:0007669"/>
    <property type="project" value="UniProtKB-UniRule"/>
</dbReference>
<dbReference type="STRING" id="520822.A0A195AWF2"/>